<dbReference type="SUPFAM" id="SSF47473">
    <property type="entry name" value="EF-hand"/>
    <property type="match status" value="1"/>
</dbReference>
<dbReference type="InterPro" id="IPR002048">
    <property type="entry name" value="EF_hand_dom"/>
</dbReference>
<protein>
    <submittedName>
        <fullName evidence="5">Spermatogenesis associated 21</fullName>
    </submittedName>
</protein>
<feature type="domain" description="EF-hand" evidence="4">
    <location>
        <begin position="792"/>
        <end position="827"/>
    </location>
</feature>
<feature type="region of interest" description="Disordered" evidence="3">
    <location>
        <begin position="887"/>
        <end position="906"/>
    </location>
</feature>
<evidence type="ECO:0000313" key="6">
    <source>
        <dbReference type="Proteomes" id="UP000002280"/>
    </source>
</evidence>
<reference evidence="5" key="2">
    <citation type="submission" date="2025-08" db="UniProtKB">
        <authorList>
            <consortium name="Ensembl"/>
        </authorList>
    </citation>
    <scope>IDENTIFICATION</scope>
</reference>
<dbReference type="GO" id="GO:0005509">
    <property type="term" value="F:calcium ion binding"/>
    <property type="evidence" value="ECO:0007669"/>
    <property type="project" value="InterPro"/>
</dbReference>
<feature type="compositionally biased region" description="Polar residues" evidence="3">
    <location>
        <begin position="218"/>
        <end position="230"/>
    </location>
</feature>
<dbReference type="HOGENOM" id="CLU_309484_0_0_1"/>
<dbReference type="STRING" id="13616.ENSMODP00000040806"/>
<dbReference type="eggNOG" id="KOG0027">
    <property type="taxonomic scope" value="Eukaryota"/>
</dbReference>
<organism evidence="5 6">
    <name type="scientific">Monodelphis domestica</name>
    <name type="common">Gray short-tailed opossum</name>
    <dbReference type="NCBI Taxonomy" id="13616"/>
    <lineage>
        <taxon>Eukaryota</taxon>
        <taxon>Metazoa</taxon>
        <taxon>Chordata</taxon>
        <taxon>Craniata</taxon>
        <taxon>Vertebrata</taxon>
        <taxon>Euteleostomi</taxon>
        <taxon>Mammalia</taxon>
        <taxon>Metatheria</taxon>
        <taxon>Didelphimorphia</taxon>
        <taxon>Didelphidae</taxon>
        <taxon>Monodelphis</taxon>
    </lineage>
</organism>
<feature type="compositionally biased region" description="Gly residues" evidence="3">
    <location>
        <begin position="340"/>
        <end position="350"/>
    </location>
</feature>
<dbReference type="InterPro" id="IPR018247">
    <property type="entry name" value="EF_Hand_1_Ca_BS"/>
</dbReference>
<evidence type="ECO:0000256" key="2">
    <source>
        <dbReference type="ARBA" id="ARBA00022837"/>
    </source>
</evidence>
<proteinExistence type="predicted"/>
<dbReference type="Bgee" id="ENSMODG00000028186">
    <property type="expression patterns" value="Expressed in testis and 4 other cell types or tissues"/>
</dbReference>
<name>K7E4V4_MONDO</name>
<dbReference type="InterPro" id="IPR043520">
    <property type="entry name" value="SPT21"/>
</dbReference>
<feature type="compositionally biased region" description="Basic and acidic residues" evidence="3">
    <location>
        <begin position="178"/>
        <end position="215"/>
    </location>
</feature>
<reference evidence="5 6" key="1">
    <citation type="journal article" date="2007" name="Nature">
        <title>Genome of the marsupial Monodelphis domestica reveals innovation in non-coding sequences.</title>
        <authorList>
            <person name="Mikkelsen T.S."/>
            <person name="Wakefield M.J."/>
            <person name="Aken B."/>
            <person name="Amemiya C.T."/>
            <person name="Chang J.L."/>
            <person name="Duke S."/>
            <person name="Garber M."/>
            <person name="Gentles A.J."/>
            <person name="Goodstadt L."/>
            <person name="Heger A."/>
            <person name="Jurka J."/>
            <person name="Kamal M."/>
            <person name="Mauceli E."/>
            <person name="Searle S.M."/>
            <person name="Sharpe T."/>
            <person name="Baker M.L."/>
            <person name="Batzer M.A."/>
            <person name="Benos P.V."/>
            <person name="Belov K."/>
            <person name="Clamp M."/>
            <person name="Cook A."/>
            <person name="Cuff J."/>
            <person name="Das R."/>
            <person name="Davidow L."/>
            <person name="Deakin J.E."/>
            <person name="Fazzari M.J."/>
            <person name="Glass J.L."/>
            <person name="Grabherr M."/>
            <person name="Greally J.M."/>
            <person name="Gu W."/>
            <person name="Hore T.A."/>
            <person name="Huttley G.A."/>
            <person name="Kleber M."/>
            <person name="Jirtle R.L."/>
            <person name="Koina E."/>
            <person name="Lee J.T."/>
            <person name="Mahony S."/>
            <person name="Marra M.A."/>
            <person name="Miller R.D."/>
            <person name="Nicholls R.D."/>
            <person name="Oda M."/>
            <person name="Papenfuss A.T."/>
            <person name="Parra Z.E."/>
            <person name="Pollock D.D."/>
            <person name="Ray D.A."/>
            <person name="Schein J.E."/>
            <person name="Speed T.P."/>
            <person name="Thompson K."/>
            <person name="VandeBerg J.L."/>
            <person name="Wade C.M."/>
            <person name="Walker J.A."/>
            <person name="Waters P.D."/>
            <person name="Webber C."/>
            <person name="Weidman J.R."/>
            <person name="Xie X."/>
            <person name="Zody M.C."/>
            <person name="Baldwin J."/>
            <person name="Abdouelleil A."/>
            <person name="Abdulkadir J."/>
            <person name="Abebe A."/>
            <person name="Abera B."/>
            <person name="Abreu J."/>
            <person name="Acer S.C."/>
            <person name="Aftuck L."/>
            <person name="Alexander A."/>
            <person name="An P."/>
            <person name="Anderson E."/>
            <person name="Anderson S."/>
            <person name="Arachi H."/>
            <person name="Azer M."/>
            <person name="Bachantsang P."/>
            <person name="Barry A."/>
            <person name="Bayul T."/>
            <person name="Berlin A."/>
            <person name="Bessette D."/>
            <person name="Bloom T."/>
            <person name="Bloom T."/>
            <person name="Boguslavskiy L."/>
            <person name="Bonnet C."/>
            <person name="Boukhgalter B."/>
            <person name="Bourzgui I."/>
            <person name="Brown A."/>
            <person name="Cahill P."/>
            <person name="Channer S."/>
            <person name="Cheshatsang Y."/>
            <person name="Chuda L."/>
            <person name="Citroen M."/>
            <person name="Collymore A."/>
            <person name="Cooke P."/>
            <person name="Costello M."/>
            <person name="D'Aco K."/>
            <person name="Daza R."/>
            <person name="De Haan G."/>
            <person name="DeGray S."/>
            <person name="DeMaso C."/>
            <person name="Dhargay N."/>
            <person name="Dooley K."/>
            <person name="Dooley E."/>
            <person name="Doricent M."/>
            <person name="Dorje P."/>
            <person name="Dorjee K."/>
            <person name="Dupes A."/>
            <person name="Elong R."/>
            <person name="Falk J."/>
            <person name="Farina A."/>
            <person name="Faro S."/>
            <person name="Ferguson D."/>
            <person name="Fisher S."/>
            <person name="Foley C.D."/>
            <person name="Franke A."/>
            <person name="Friedrich D."/>
            <person name="Gadbois L."/>
            <person name="Gearin G."/>
            <person name="Gearin C.R."/>
            <person name="Giannoukos G."/>
            <person name="Goode T."/>
            <person name="Graham J."/>
            <person name="Grandbois E."/>
            <person name="Grewal S."/>
            <person name="Gyaltsen K."/>
            <person name="Hafez N."/>
            <person name="Hagos B."/>
            <person name="Hall J."/>
            <person name="Henson C."/>
            <person name="Hollinger A."/>
            <person name="Honan T."/>
            <person name="Huard M.D."/>
            <person name="Hughes L."/>
            <person name="Hurhula B."/>
            <person name="Husby M.E."/>
            <person name="Kamat A."/>
            <person name="Kanga B."/>
            <person name="Kashin S."/>
            <person name="Khazanovich D."/>
            <person name="Kisner P."/>
            <person name="Lance K."/>
            <person name="Lara M."/>
            <person name="Lee W."/>
            <person name="Lennon N."/>
            <person name="Letendre F."/>
            <person name="LeVine R."/>
            <person name="Lipovsky A."/>
            <person name="Liu X."/>
            <person name="Liu J."/>
            <person name="Liu S."/>
            <person name="Lokyitsang T."/>
            <person name="Lokyitsang Y."/>
            <person name="Lubonja R."/>
            <person name="Lui A."/>
            <person name="MacDonald P."/>
            <person name="Magnisalis V."/>
            <person name="Maru K."/>
            <person name="Matthews C."/>
            <person name="McCusker W."/>
            <person name="McDonough S."/>
            <person name="Mehta T."/>
            <person name="Meldrim J."/>
            <person name="Meneus L."/>
            <person name="Mihai O."/>
            <person name="Mihalev A."/>
            <person name="Mihova T."/>
            <person name="Mittelman R."/>
            <person name="Mlenga V."/>
            <person name="Montmayeur A."/>
            <person name="Mulrain L."/>
            <person name="Navidi A."/>
            <person name="Naylor J."/>
            <person name="Negash T."/>
            <person name="Nguyen T."/>
            <person name="Nguyen N."/>
            <person name="Nicol R."/>
            <person name="Norbu C."/>
            <person name="Norbu N."/>
            <person name="Novod N."/>
            <person name="O'Neill B."/>
            <person name="Osman S."/>
            <person name="Markiewicz E."/>
            <person name="Oyono O.L."/>
            <person name="Patti C."/>
            <person name="Phunkhang P."/>
            <person name="Pierre F."/>
            <person name="Priest M."/>
            <person name="Raghuraman S."/>
            <person name="Rege F."/>
            <person name="Reyes R."/>
            <person name="Rise C."/>
            <person name="Rogov P."/>
            <person name="Ross K."/>
            <person name="Ryan E."/>
            <person name="Settipalli S."/>
            <person name="Shea T."/>
            <person name="Sherpa N."/>
            <person name="Shi L."/>
            <person name="Shih D."/>
            <person name="Sparrow T."/>
            <person name="Spaulding J."/>
            <person name="Stalker J."/>
            <person name="Stange-Thomann N."/>
            <person name="Stavropoulos S."/>
            <person name="Stone C."/>
            <person name="Strader C."/>
            <person name="Tesfaye S."/>
            <person name="Thomson T."/>
            <person name="Thoulutsang Y."/>
            <person name="Thoulutsang D."/>
            <person name="Topham K."/>
            <person name="Topping I."/>
            <person name="Tsamla T."/>
            <person name="Vassiliev H."/>
            <person name="Vo A."/>
            <person name="Wangchuk T."/>
            <person name="Wangdi T."/>
            <person name="Weiand M."/>
            <person name="Wilkinson J."/>
            <person name="Wilson A."/>
            <person name="Yadav S."/>
            <person name="Young G."/>
            <person name="Yu Q."/>
            <person name="Zembek L."/>
            <person name="Zhong D."/>
            <person name="Zimmer A."/>
            <person name="Zwirko Z."/>
            <person name="Jaffe D.B."/>
            <person name="Alvarez P."/>
            <person name="Brockman W."/>
            <person name="Butler J."/>
            <person name="Chin C."/>
            <person name="Gnerre S."/>
            <person name="MacCallum I."/>
            <person name="Graves J.A."/>
            <person name="Ponting C.P."/>
            <person name="Breen M."/>
            <person name="Samollow P.B."/>
            <person name="Lander E.S."/>
            <person name="Lindblad-Toh K."/>
        </authorList>
    </citation>
    <scope>NUCLEOTIDE SEQUENCE [LARGE SCALE GENOMIC DNA]</scope>
</reference>
<evidence type="ECO:0000256" key="3">
    <source>
        <dbReference type="SAM" id="MobiDB-lite"/>
    </source>
</evidence>
<sequence length="1004" mass="110429">MERVIQGKPMWGKEIGAPLRAQMGEGRTTKGRGKNLRAQLAWCEETQVQRLARSQTFVPAQGQQLAELEGVLELPITTGRRNVNYSRERIPKVTSGLNQMVLHILNLISEQDKANLKGRYLWLDSIGGSGAVREQAGVKSHTEKHWDLFQAREREAGAGGRGRLTTLAPGGPEQTPRQGEEAEKGPLNDRAKERRPRSGAEAGKEAFRSEKDRAEYISPSTSASVPTTMTIQGLEAKIQTRSEKSAKGYHDNQMNLPSPDLHASGNQQGLEHGFKKTRGGSSGVKSGVGNTGPSEEEQGLGPGYKKTRGGSLGLKSGGESAVPNGEEQGLGPGYKKTRGGSTGLKSGGESAGLSGEEQGLGSGYKKTRGGDSGLKSGVESAGLSGEEQGLGHGLKKTRGGGSSVKSGGESAGLSGEEQGLGPGYKKTRGGGSSVKSGGENSGPIGEEQELSPAFWKTKFEGLALRSDMKSPGPHREQQKPEDHPFPDQQAVDKGELMEKEELSDPDSMGQSGRHSSQEVHDPPIIWVPMQKVEADSEQFEDNTPDQSFQLRSQDEERSPLPTPSSMDGPSSSSTSTLLSPTPIQPKVREKVPKAQLVPSPAVPPIHHSRKKIQPEKKDREDESDEDWKASPLTLVPTSSEKNWKKTELHRNLDRPHSKIRPTELSSAPSLPEGLPKRSDYRGWGPSSSVSPQPEQTRQTRLGVLENLKHDSVPMTASAIERLESSTRPLSSHIYKRDSDSIPVVSTFKDWKDEFLTQKQEEAFREYFKFFCDAGEIDIHSLKNILSIVGISRTSAEMVEALMSADVNCDGHVDFKDFLTVLTDTQRFCRSVEQHTNPSSNGRNPHTLLFEVLSQLIEMLALPENFMEEITNYYQKKMKGMSRYKESPITASRQPHPHKRTFARTSDVSPHEQKVINIVDRIKRQNHSTFLQSPYAIQGANHSLCPRLDRKITRRKQGSHVILEEYKPIDLTTDFRNFFQMGPKGVRDLNPTLRKWLTSMSSRTH</sequence>
<accession>K7E4V4</accession>
<feature type="compositionally biased region" description="Basic and acidic residues" evidence="3">
    <location>
        <begin position="641"/>
        <end position="656"/>
    </location>
</feature>
<keyword evidence="1" id="KW-0479">Metal-binding</keyword>
<dbReference type="PANTHER" id="PTHR47500">
    <property type="entry name" value="EF-HAND CALCIUM-BINDING DOMAIN-CONTAINING PROTEIN"/>
    <property type="match status" value="1"/>
</dbReference>
<feature type="region of interest" description="Disordered" evidence="3">
    <location>
        <begin position="153"/>
        <end position="230"/>
    </location>
</feature>
<evidence type="ECO:0000256" key="1">
    <source>
        <dbReference type="ARBA" id="ARBA00022723"/>
    </source>
</evidence>
<evidence type="ECO:0000259" key="4">
    <source>
        <dbReference type="PROSITE" id="PS50222"/>
    </source>
</evidence>
<dbReference type="OMA" id="YKEHSAN"/>
<feature type="compositionally biased region" description="Polar residues" evidence="3">
    <location>
        <begin position="685"/>
        <end position="697"/>
    </location>
</feature>
<feature type="compositionally biased region" description="Basic and acidic residues" evidence="3">
    <location>
        <begin position="473"/>
        <end position="502"/>
    </location>
</feature>
<dbReference type="GeneTree" id="ENSGT00940000162494"/>
<reference evidence="5" key="3">
    <citation type="submission" date="2025-09" db="UniProtKB">
        <authorList>
            <consortium name="Ensembl"/>
        </authorList>
    </citation>
    <scope>IDENTIFICATION</scope>
</reference>
<dbReference type="InterPro" id="IPR011992">
    <property type="entry name" value="EF-hand-dom_pair"/>
</dbReference>
<dbReference type="PROSITE" id="PS00018">
    <property type="entry name" value="EF_HAND_1"/>
    <property type="match status" value="1"/>
</dbReference>
<dbReference type="Proteomes" id="UP000002280">
    <property type="component" value="Chromosome 4"/>
</dbReference>
<feature type="compositionally biased region" description="Low complexity" evidence="3">
    <location>
        <begin position="283"/>
        <end position="292"/>
    </location>
</feature>
<keyword evidence="6" id="KW-1185">Reference proteome</keyword>
<evidence type="ECO:0000313" key="5">
    <source>
        <dbReference type="Ensembl" id="ENSMODP00000040806.2"/>
    </source>
</evidence>
<feature type="region of interest" description="Disordered" evidence="3">
    <location>
        <begin position="244"/>
        <end position="697"/>
    </location>
</feature>
<dbReference type="PROSITE" id="PS50222">
    <property type="entry name" value="EF_HAND_2"/>
    <property type="match status" value="1"/>
</dbReference>
<keyword evidence="2" id="KW-0106">Calcium</keyword>
<dbReference type="Gene3D" id="1.10.238.10">
    <property type="entry name" value="EF-hand"/>
    <property type="match status" value="1"/>
</dbReference>
<dbReference type="Ensembl" id="ENSMODT00000043914.2">
    <property type="protein sequence ID" value="ENSMODP00000040806.2"/>
    <property type="gene ID" value="ENSMODG00000028186.2"/>
</dbReference>
<dbReference type="PANTHER" id="PTHR47500:SF1">
    <property type="entry name" value="SPERMATOGENESIS-ASSOCIATED PROTEIN 21"/>
    <property type="match status" value="1"/>
</dbReference>
<feature type="compositionally biased region" description="Low complexity" evidence="3">
    <location>
        <begin position="563"/>
        <end position="581"/>
    </location>
</feature>
<dbReference type="InParanoid" id="K7E4V4"/>
<dbReference type="AlphaFoldDB" id="K7E4V4"/>
<feature type="compositionally biased region" description="Low complexity" evidence="3">
    <location>
        <begin position="403"/>
        <end position="419"/>
    </location>
</feature>